<evidence type="ECO:0000256" key="2">
    <source>
        <dbReference type="ARBA" id="ARBA00007613"/>
    </source>
</evidence>
<dbReference type="GO" id="GO:1990281">
    <property type="term" value="C:efflux pump complex"/>
    <property type="evidence" value="ECO:0007669"/>
    <property type="project" value="TreeGrafter"/>
</dbReference>
<evidence type="ECO:0000256" key="1">
    <source>
        <dbReference type="ARBA" id="ARBA00004442"/>
    </source>
</evidence>
<dbReference type="Pfam" id="PF02321">
    <property type="entry name" value="OEP"/>
    <property type="match status" value="2"/>
</dbReference>
<feature type="chain" id="PRO_5019235088" evidence="9">
    <location>
        <begin position="22"/>
        <end position="449"/>
    </location>
</feature>
<feature type="signal peptide" evidence="9">
    <location>
        <begin position="1"/>
        <end position="21"/>
    </location>
</feature>
<feature type="coiled-coil region" evidence="8">
    <location>
        <begin position="344"/>
        <end position="371"/>
    </location>
</feature>
<keyword evidence="4" id="KW-1134">Transmembrane beta strand</keyword>
<name>A0A413T3E3_9BACT</name>
<keyword evidence="3" id="KW-0813">Transport</keyword>
<dbReference type="InterPro" id="IPR003423">
    <property type="entry name" value="OMP_efflux"/>
</dbReference>
<dbReference type="Proteomes" id="UP000283855">
    <property type="component" value="Unassembled WGS sequence"/>
</dbReference>
<evidence type="ECO:0000256" key="6">
    <source>
        <dbReference type="ARBA" id="ARBA00023136"/>
    </source>
</evidence>
<dbReference type="PANTHER" id="PTHR30026:SF20">
    <property type="entry name" value="OUTER MEMBRANE PROTEIN TOLC"/>
    <property type="match status" value="1"/>
</dbReference>
<evidence type="ECO:0000256" key="5">
    <source>
        <dbReference type="ARBA" id="ARBA00022692"/>
    </source>
</evidence>
<comment type="caution">
    <text evidence="10">The sequence shown here is derived from an EMBL/GenBank/DDBJ whole genome shotgun (WGS) entry which is preliminary data.</text>
</comment>
<keyword evidence="6" id="KW-0472">Membrane</keyword>
<dbReference type="EMBL" id="QSFT01000004">
    <property type="protein sequence ID" value="RHA77945.1"/>
    <property type="molecule type" value="Genomic_DNA"/>
</dbReference>
<dbReference type="GO" id="GO:0009279">
    <property type="term" value="C:cell outer membrane"/>
    <property type="evidence" value="ECO:0007669"/>
    <property type="project" value="UniProtKB-SubCell"/>
</dbReference>
<reference evidence="10 11" key="1">
    <citation type="submission" date="2018-08" db="EMBL/GenBank/DDBJ databases">
        <title>A genome reference for cultivated species of the human gut microbiota.</title>
        <authorList>
            <person name="Zou Y."/>
            <person name="Xue W."/>
            <person name="Luo G."/>
        </authorList>
    </citation>
    <scope>NUCLEOTIDE SEQUENCE [LARGE SCALE GENOMIC DNA]</scope>
    <source>
        <strain evidence="10 11">AM42-38</strain>
    </source>
</reference>
<dbReference type="Gene3D" id="1.20.1600.10">
    <property type="entry name" value="Outer membrane efflux proteins (OEP)"/>
    <property type="match status" value="1"/>
</dbReference>
<organism evidence="10 11">
    <name type="scientific">Phocaeicola coprophilus</name>
    <dbReference type="NCBI Taxonomy" id="387090"/>
    <lineage>
        <taxon>Bacteria</taxon>
        <taxon>Pseudomonadati</taxon>
        <taxon>Bacteroidota</taxon>
        <taxon>Bacteroidia</taxon>
        <taxon>Bacteroidales</taxon>
        <taxon>Bacteroidaceae</taxon>
        <taxon>Phocaeicola</taxon>
    </lineage>
</organism>
<comment type="subcellular location">
    <subcellularLocation>
        <location evidence="1">Cell outer membrane</location>
    </subcellularLocation>
</comment>
<comment type="similarity">
    <text evidence="2">Belongs to the outer membrane factor (OMF) (TC 1.B.17) family.</text>
</comment>
<accession>A0A413T3E3</accession>
<dbReference type="AlphaFoldDB" id="A0A413T3E3"/>
<keyword evidence="7" id="KW-0998">Cell outer membrane</keyword>
<keyword evidence="9" id="KW-0732">Signal</keyword>
<evidence type="ECO:0000313" key="10">
    <source>
        <dbReference type="EMBL" id="RHA77945.1"/>
    </source>
</evidence>
<sequence>MMKRKIMIWTIGMGLSAAVMAQEPLSLHACMEYAVAHSTKKIIQDASYADALIERRDAILKAFTPTVSAGTYAYSNFGRAVDPETNTYISSTSFNNGYSVSGSITLFDGFSALNNIRISNIAVKMGISEEQKVEDEICLAVMEAYYNVLFHSQMVAVMKSRIEEARENVTLVRRKLELGQKGRADVVQMEADLADREYQLINSMNQREDALLSLKALMLWPMEDTLAVDMSAVKEPFTGTDNCLESVAEIAGFARENHPSARIAKGKMEQARYELKTARWQFLPSLSLSGGWSTSYYTYPGRTDYTAVPFASQFRNNGGEYVQLSLSFPLYDRLSRFSSLSKKKNGLRRMQAEYEQTLHDIESEVTRAAQDSQGALAAFFQAEKRSMVQEEAYRLNEKKLMQGLISPIEFRTVLNDYLNAQAELLNARFQYLLKSSVVKYYQGISYLNQ</sequence>
<evidence type="ECO:0000256" key="7">
    <source>
        <dbReference type="ARBA" id="ARBA00023237"/>
    </source>
</evidence>
<keyword evidence="5" id="KW-0812">Transmembrane</keyword>
<keyword evidence="8" id="KW-0175">Coiled coil</keyword>
<dbReference type="PANTHER" id="PTHR30026">
    <property type="entry name" value="OUTER MEMBRANE PROTEIN TOLC"/>
    <property type="match status" value="1"/>
</dbReference>
<evidence type="ECO:0000256" key="4">
    <source>
        <dbReference type="ARBA" id="ARBA00022452"/>
    </source>
</evidence>
<dbReference type="SUPFAM" id="SSF56954">
    <property type="entry name" value="Outer membrane efflux proteins (OEP)"/>
    <property type="match status" value="1"/>
</dbReference>
<evidence type="ECO:0000256" key="8">
    <source>
        <dbReference type="SAM" id="Coils"/>
    </source>
</evidence>
<evidence type="ECO:0000313" key="11">
    <source>
        <dbReference type="Proteomes" id="UP000283855"/>
    </source>
</evidence>
<protein>
    <submittedName>
        <fullName evidence="10">TolC family protein</fullName>
    </submittedName>
</protein>
<evidence type="ECO:0000256" key="3">
    <source>
        <dbReference type="ARBA" id="ARBA00022448"/>
    </source>
</evidence>
<dbReference type="GO" id="GO:0015288">
    <property type="term" value="F:porin activity"/>
    <property type="evidence" value="ECO:0007669"/>
    <property type="project" value="TreeGrafter"/>
</dbReference>
<dbReference type="GO" id="GO:0015562">
    <property type="term" value="F:efflux transmembrane transporter activity"/>
    <property type="evidence" value="ECO:0007669"/>
    <property type="project" value="InterPro"/>
</dbReference>
<gene>
    <name evidence="10" type="ORF">DW921_02785</name>
</gene>
<proteinExistence type="inferred from homology"/>
<evidence type="ECO:0000256" key="9">
    <source>
        <dbReference type="SAM" id="SignalP"/>
    </source>
</evidence>
<dbReference type="InterPro" id="IPR051906">
    <property type="entry name" value="TolC-like"/>
</dbReference>